<organism evidence="1 2">
    <name type="scientific">Virgibacillus halodenitrificans</name>
    <name type="common">Bacillus halodenitrificans</name>
    <dbReference type="NCBI Taxonomy" id="1482"/>
    <lineage>
        <taxon>Bacteria</taxon>
        <taxon>Bacillati</taxon>
        <taxon>Bacillota</taxon>
        <taxon>Bacilli</taxon>
        <taxon>Bacillales</taxon>
        <taxon>Bacillaceae</taxon>
        <taxon>Virgibacillus</taxon>
    </lineage>
</organism>
<dbReference type="GeneID" id="71515876"/>
<accession>A0AAC9NLI4</accession>
<protein>
    <submittedName>
        <fullName evidence="1">Uncharacterized protein</fullName>
    </submittedName>
</protein>
<sequence>MDYIKQLNEFHERIDLEPISIQARSLWITLTNIHEKLLWRESFVVSSSKLQVKAGLSQRAFKRGREELIYNGFIQVTFGDSNQSAVYRMVQLYSDLQSIKLGRRVIVNHKMSHKVSPLIKHKQKLK</sequence>
<reference evidence="1 2" key="1">
    <citation type="submission" date="2016-11" db="EMBL/GenBank/DDBJ databases">
        <title>Complete genome sequencing of Virgibacillus halodenitrificans PDB-F2.</title>
        <authorList>
            <person name="Sun Z."/>
            <person name="Zhou Y."/>
            <person name="Li H."/>
        </authorList>
    </citation>
    <scope>NUCLEOTIDE SEQUENCE [LARGE SCALE GENOMIC DNA]</scope>
    <source>
        <strain evidence="1 2">PDB-F2</strain>
    </source>
</reference>
<name>A0AAC9NLI4_VIRHA</name>
<dbReference type="KEGG" id="vhl:BME96_15800"/>
<evidence type="ECO:0000313" key="2">
    <source>
        <dbReference type="Proteomes" id="UP000182945"/>
    </source>
</evidence>
<evidence type="ECO:0000313" key="1">
    <source>
        <dbReference type="EMBL" id="APC49567.1"/>
    </source>
</evidence>
<dbReference type="RefSeq" id="WP_071649580.1">
    <property type="nucleotide sequence ID" value="NZ_CP017962.1"/>
</dbReference>
<dbReference type="Proteomes" id="UP000182945">
    <property type="component" value="Chromosome"/>
</dbReference>
<dbReference type="EMBL" id="CP017962">
    <property type="protein sequence ID" value="APC49567.1"/>
    <property type="molecule type" value="Genomic_DNA"/>
</dbReference>
<dbReference type="AlphaFoldDB" id="A0AAC9NLI4"/>
<gene>
    <name evidence="1" type="ORF">BME96_15800</name>
</gene>
<proteinExistence type="predicted"/>